<dbReference type="InterPro" id="IPR029526">
    <property type="entry name" value="PGBD"/>
</dbReference>
<keyword evidence="4" id="KW-1185">Reference proteome</keyword>
<name>A0ABQ9I339_9NEOP</name>
<organism evidence="3 4">
    <name type="scientific">Dryococelus australis</name>
    <dbReference type="NCBI Taxonomy" id="614101"/>
    <lineage>
        <taxon>Eukaryota</taxon>
        <taxon>Metazoa</taxon>
        <taxon>Ecdysozoa</taxon>
        <taxon>Arthropoda</taxon>
        <taxon>Hexapoda</taxon>
        <taxon>Insecta</taxon>
        <taxon>Pterygota</taxon>
        <taxon>Neoptera</taxon>
        <taxon>Polyneoptera</taxon>
        <taxon>Phasmatodea</taxon>
        <taxon>Verophasmatodea</taxon>
        <taxon>Anareolatae</taxon>
        <taxon>Phasmatidae</taxon>
        <taxon>Eurycanthinae</taxon>
        <taxon>Dryococelus</taxon>
    </lineage>
</organism>
<dbReference type="EMBL" id="JARBHB010000003">
    <property type="protein sequence ID" value="KAJ8891042.1"/>
    <property type="molecule type" value="Genomic_DNA"/>
</dbReference>
<feature type="domain" description="PiggyBac transposable element-derived protein" evidence="2">
    <location>
        <begin position="126"/>
        <end position="232"/>
    </location>
</feature>
<dbReference type="Proteomes" id="UP001159363">
    <property type="component" value="Chromosome 3"/>
</dbReference>
<proteinExistence type="predicted"/>
<dbReference type="Pfam" id="PF13843">
    <property type="entry name" value="DDE_Tnp_1_7"/>
    <property type="match status" value="1"/>
</dbReference>
<dbReference type="PANTHER" id="PTHR47272">
    <property type="entry name" value="DDE_TNP_1_7 DOMAIN-CONTAINING PROTEIN"/>
    <property type="match status" value="1"/>
</dbReference>
<feature type="compositionally biased region" description="Polar residues" evidence="1">
    <location>
        <begin position="22"/>
        <end position="35"/>
    </location>
</feature>
<feature type="compositionally biased region" description="Basic and acidic residues" evidence="1">
    <location>
        <begin position="1"/>
        <end position="15"/>
    </location>
</feature>
<evidence type="ECO:0000256" key="1">
    <source>
        <dbReference type="SAM" id="MobiDB-lite"/>
    </source>
</evidence>
<gene>
    <name evidence="3" type="ORF">PR048_010551</name>
</gene>
<feature type="region of interest" description="Disordered" evidence="1">
    <location>
        <begin position="1"/>
        <end position="97"/>
    </location>
</feature>
<feature type="region of interest" description="Disordered" evidence="1">
    <location>
        <begin position="352"/>
        <end position="389"/>
    </location>
</feature>
<comment type="caution">
    <text evidence="3">The sequence shown here is derived from an EMBL/GenBank/DDBJ whole genome shotgun (WGS) entry which is preliminary data.</text>
</comment>
<evidence type="ECO:0000313" key="3">
    <source>
        <dbReference type="EMBL" id="KAJ8891042.1"/>
    </source>
</evidence>
<sequence length="389" mass="43961">MLGRGKREIPEETRRPAAWPSTIPTYENPRATQPGTEPGSPWWESLPSGSEDDLSANDDALWVPDTEVSRKSRKVDVIQDNENSRDNETVSESDSECITIPPRSEAVEVTTPLSNSLAAHLCQSPQHGMRLPLGADNMSYSRFSTIRKYIHFVDNFQKHPDFNATARHAFGDAIELDEFLSVDEMMIPFKGTSSLKQYLRNKPHPWGDKLWVLATASGYVLNFDIYQGNPGRKEPCGNHSVCTSQQSNISIRCWYDSSAVHVASTFAGVVPLGNTRRWNMKEKEYESIPQHYSIGVYNKPVGFTCRHLLPHRKGQTLVAVVNCWLLWRMNNEEKMDLLEFKSSVTTSLIYTGEGKQSKRGRPSSTEMELPVRKKREYTTTSEKLCKDGG</sequence>
<evidence type="ECO:0000259" key="2">
    <source>
        <dbReference type="Pfam" id="PF13843"/>
    </source>
</evidence>
<evidence type="ECO:0000313" key="4">
    <source>
        <dbReference type="Proteomes" id="UP001159363"/>
    </source>
</evidence>
<reference evidence="3 4" key="1">
    <citation type="submission" date="2023-02" db="EMBL/GenBank/DDBJ databases">
        <title>LHISI_Scaffold_Assembly.</title>
        <authorList>
            <person name="Stuart O.P."/>
            <person name="Cleave R."/>
            <person name="Magrath M.J.L."/>
            <person name="Mikheyev A.S."/>
        </authorList>
    </citation>
    <scope>NUCLEOTIDE SEQUENCE [LARGE SCALE GENOMIC DNA]</scope>
    <source>
        <strain evidence="3">Daus_M_001</strain>
        <tissue evidence="3">Leg muscle</tissue>
    </source>
</reference>
<accession>A0ABQ9I339</accession>
<protein>
    <recommendedName>
        <fullName evidence="2">PiggyBac transposable element-derived protein domain-containing protein</fullName>
    </recommendedName>
</protein>
<dbReference type="PANTHER" id="PTHR47272:SF1">
    <property type="entry name" value="PIGGYBAC TRANSPOSABLE ELEMENT-DERIVED PROTEIN 3-LIKE"/>
    <property type="match status" value="1"/>
</dbReference>
<feature type="compositionally biased region" description="Basic and acidic residues" evidence="1">
    <location>
        <begin position="67"/>
        <end position="88"/>
    </location>
</feature>